<reference evidence="2" key="1">
    <citation type="submission" date="2021-02" db="EMBL/GenBank/DDBJ databases">
        <title>The CRISPR/cas machinery reduction and long-range gene transfer in the hot spring cyanobacterium Synechococcus.</title>
        <authorList>
            <person name="Dvorak P."/>
            <person name="Jahodarova E."/>
            <person name="Hasler P."/>
            <person name="Poulickova A."/>
        </authorList>
    </citation>
    <scope>NUCLEOTIDE SEQUENCE</scope>
    <source>
        <strain evidence="2">Rupite</strain>
    </source>
</reference>
<dbReference type="RefSeq" id="WP_244348693.1">
    <property type="nucleotide sequence ID" value="NZ_JAFIRA010000002.1"/>
</dbReference>
<name>A0ABT0C715_THEVL</name>
<evidence type="ECO:0000256" key="1">
    <source>
        <dbReference type="SAM" id="Phobius"/>
    </source>
</evidence>
<evidence type="ECO:0000313" key="2">
    <source>
        <dbReference type="EMBL" id="MCJ2541583.1"/>
    </source>
</evidence>
<organism evidence="2 3">
    <name type="scientific">Thermostichus vulcanus str. 'Rupite'</name>
    <dbReference type="NCBI Taxonomy" id="2813851"/>
    <lineage>
        <taxon>Bacteria</taxon>
        <taxon>Bacillati</taxon>
        <taxon>Cyanobacteriota</taxon>
        <taxon>Cyanophyceae</taxon>
        <taxon>Thermostichales</taxon>
        <taxon>Thermostichaceae</taxon>
        <taxon>Thermostichus</taxon>
    </lineage>
</organism>
<keyword evidence="3" id="KW-1185">Reference proteome</keyword>
<protein>
    <recommendedName>
        <fullName evidence="4">RanBP2-type domain-containing protein</fullName>
    </recommendedName>
</protein>
<evidence type="ECO:0000313" key="3">
    <source>
        <dbReference type="Proteomes" id="UP000830835"/>
    </source>
</evidence>
<evidence type="ECO:0008006" key="4">
    <source>
        <dbReference type="Google" id="ProtNLM"/>
    </source>
</evidence>
<keyword evidence="1" id="KW-0812">Transmembrane</keyword>
<dbReference type="EMBL" id="JAFIRA010000002">
    <property type="protein sequence ID" value="MCJ2541583.1"/>
    <property type="molecule type" value="Genomic_DNA"/>
</dbReference>
<feature type="transmembrane region" description="Helical" evidence="1">
    <location>
        <begin position="60"/>
        <end position="81"/>
    </location>
</feature>
<accession>A0ABT0C715</accession>
<dbReference type="Proteomes" id="UP000830835">
    <property type="component" value="Unassembled WGS sequence"/>
</dbReference>
<gene>
    <name evidence="2" type="ORF">JX360_01465</name>
</gene>
<comment type="caution">
    <text evidence="2">The sequence shown here is derived from an EMBL/GenBank/DDBJ whole genome shotgun (WGS) entry which is preliminary data.</text>
</comment>
<keyword evidence="1" id="KW-1133">Transmembrane helix</keyword>
<keyword evidence="1" id="KW-0472">Membrane</keyword>
<proteinExistence type="predicted"/>
<sequence length="116" mass="13869">MLRCPACHWINLDSDYHCRRCGHFLRRHAPFSKGSLAQFNRPLGKKKRRKAGWQIRWDRVLTLTAVLGVLVGLGQLSWYWVQPMLKDPPLPNFGFDPEALRQRDYERTRTFRERIY</sequence>